<accession>A0A142NNB9</accession>
<evidence type="ECO:0008006" key="3">
    <source>
        <dbReference type="Google" id="ProtNLM"/>
    </source>
</evidence>
<dbReference type="Pfam" id="PF14281">
    <property type="entry name" value="PDDEXK_4"/>
    <property type="match status" value="1"/>
</dbReference>
<sequence length="395" mass="44269">MDVPEMNDFVTALLPSLSKSLSATFNIFRVMHHGTHEKQLSNVFAWLLAADETHGLGDKVQTAFVERVNERAHSSEQLPTAGYRVVQEVDTRTGEDGDPNDSIDIADIVLWRDDAALVIENYGTSDGHGHSYQQYLAHGSAGGRSAVVVLLCHRHEAHLQKGGWEQASVVTYAEVLSDLKAGVDSDSKWRREHPEQMFFINQMYQHFVKGPETVNVTDQVSFIKAMCETGESARYGYRPRDRATQEFAELVAEHARKQFEDSRATLARVKERLRSYSRSVLVDQVNAALESGLVEKVVTRFVGQWEWCVELQRTDSEPTVFLEFGPTAVVENKRADEAIDEPDYSQVFVTLHNPETGGISKIAHTDVTLAEVIAGLDQDDLRLRDAVLTIARRNT</sequence>
<evidence type="ECO:0000313" key="1">
    <source>
        <dbReference type="EMBL" id="AMT94285.1"/>
    </source>
</evidence>
<protein>
    <recommendedName>
        <fullName evidence="3">PD-(D/E)XK nuclease superfamily protein</fullName>
    </recommendedName>
</protein>
<dbReference type="AlphaFoldDB" id="A0A142NNB9"/>
<evidence type="ECO:0000313" key="2">
    <source>
        <dbReference type="Proteomes" id="UP000075950"/>
    </source>
</evidence>
<gene>
    <name evidence="1" type="ORF">A2T55_11260</name>
</gene>
<dbReference type="KEGG" id="bly:A2T55_11260"/>
<name>A0A142NNB9_BRELN</name>
<dbReference type="Proteomes" id="UP000075950">
    <property type="component" value="Chromosome"/>
</dbReference>
<organism evidence="1 2">
    <name type="scientific">Brevibacterium linens</name>
    <dbReference type="NCBI Taxonomy" id="1703"/>
    <lineage>
        <taxon>Bacteria</taxon>
        <taxon>Bacillati</taxon>
        <taxon>Actinomycetota</taxon>
        <taxon>Actinomycetes</taxon>
        <taxon>Micrococcales</taxon>
        <taxon>Brevibacteriaceae</taxon>
        <taxon>Brevibacterium</taxon>
    </lineage>
</organism>
<dbReference type="InterPro" id="IPR029470">
    <property type="entry name" value="PDDEXK_4"/>
</dbReference>
<dbReference type="EMBL" id="CP014869">
    <property type="protein sequence ID" value="AMT94285.1"/>
    <property type="molecule type" value="Genomic_DNA"/>
</dbReference>
<reference evidence="2" key="1">
    <citation type="submission" date="2016-03" db="EMBL/GenBank/DDBJ databases">
        <authorList>
            <person name="Ploux O."/>
        </authorList>
    </citation>
    <scope>NUCLEOTIDE SEQUENCE [LARGE SCALE GENOMIC DNA]</scope>
    <source>
        <strain evidence="2">BS258</strain>
    </source>
</reference>
<proteinExistence type="predicted"/>